<feature type="chain" id="PRO_5034456645" evidence="1">
    <location>
        <begin position="22"/>
        <end position="572"/>
    </location>
</feature>
<dbReference type="AlphaFoldDB" id="A0A8H6JD73"/>
<dbReference type="EMBL" id="WIGO01000479">
    <property type="protein sequence ID" value="KAF6810927.1"/>
    <property type="molecule type" value="Genomic_DNA"/>
</dbReference>
<dbReference type="Pfam" id="PF12708">
    <property type="entry name" value="Pect-lyase_RHGA_epim"/>
    <property type="match status" value="2"/>
</dbReference>
<dbReference type="GO" id="GO:0004650">
    <property type="term" value="F:polygalacturonase activity"/>
    <property type="evidence" value="ECO:0007669"/>
    <property type="project" value="InterPro"/>
</dbReference>
<dbReference type="PANTHER" id="PTHR33928">
    <property type="entry name" value="POLYGALACTURONASE QRT3"/>
    <property type="match status" value="1"/>
</dbReference>
<keyword evidence="4" id="KW-1185">Reference proteome</keyword>
<gene>
    <name evidence="3" type="ORF">CPLU01_15207</name>
</gene>
<organism evidence="3 4">
    <name type="scientific">Colletotrichum plurivorum</name>
    <dbReference type="NCBI Taxonomy" id="2175906"/>
    <lineage>
        <taxon>Eukaryota</taxon>
        <taxon>Fungi</taxon>
        <taxon>Dikarya</taxon>
        <taxon>Ascomycota</taxon>
        <taxon>Pezizomycotina</taxon>
        <taxon>Sordariomycetes</taxon>
        <taxon>Hypocreomycetidae</taxon>
        <taxon>Glomerellales</taxon>
        <taxon>Glomerellaceae</taxon>
        <taxon>Colletotrichum</taxon>
        <taxon>Colletotrichum orchidearum species complex</taxon>
    </lineage>
</organism>
<dbReference type="SUPFAM" id="SSF51126">
    <property type="entry name" value="Pectin lyase-like"/>
    <property type="match status" value="2"/>
</dbReference>
<feature type="domain" description="Rhamnogalacturonase A/B/Epimerase-like pectate lyase" evidence="2">
    <location>
        <begin position="80"/>
        <end position="143"/>
    </location>
</feature>
<dbReference type="InterPro" id="IPR011050">
    <property type="entry name" value="Pectin_lyase_fold/virulence"/>
</dbReference>
<proteinExistence type="predicted"/>
<sequence length="572" mass="61640">MASKTIFWLAAATAAIQSIATLPPLPAGYSSPGLPVGQPLPATPYVVDNTGNTHNAAPDKGTLDKLVTTKEERLQLKKPVENGSGGFLSDLTFYGGNIGFRAGSQQYTAQNLQFTSCLAAISMIWDWGFTWQNIYVYSCWVAIDCTSTLTSMVFRIPSRCETGAPTPNIVLDNLLVENSASIVLVSGGETIFEGSSGQTYFTSWAMGSRCSSKSGKCSFETGLFDPAPRKPQSLLDGSGNIFTRSKPTYTNYGASSFVVVTAQGVKNDGTGDQSEAISAILKDAAGAGRPVFFPSGVYLIEKTVFIPVGSIIIGEAWSQIMGTGAFFSDESKPQPVIRVGNVGDSGVIEISDMMWTVKGGTAGAILMQWNVHESTKGSAAMWDSHFQVGGAVGSDLRLDDCPKSTGAAKKDCIAASMLFHVTSRGSGYFENVWVWTADHDMDVPHRYIEDGNTTTSVQINIYTAIGTFIESQGPTWLYGTGSEHHVIQNAKDVFLTHIQTETPYFQASTDALQPFKSYDQGFLDTESCQERLAETSFSEGLWFYNTFIKGAVQVIKPRGGIPPLMQKDTDQV</sequence>
<dbReference type="Gene3D" id="2.160.20.10">
    <property type="entry name" value="Single-stranded right-handed beta-helix, Pectin lyase-like"/>
    <property type="match status" value="2"/>
</dbReference>
<comment type="caution">
    <text evidence="3">The sequence shown here is derived from an EMBL/GenBank/DDBJ whole genome shotgun (WGS) entry which is preliminary data.</text>
</comment>
<evidence type="ECO:0000256" key="1">
    <source>
        <dbReference type="SAM" id="SignalP"/>
    </source>
</evidence>
<dbReference type="Proteomes" id="UP000654918">
    <property type="component" value="Unassembled WGS sequence"/>
</dbReference>
<dbReference type="InterPro" id="IPR012334">
    <property type="entry name" value="Pectin_lyas_fold"/>
</dbReference>
<dbReference type="CDD" id="cd23668">
    <property type="entry name" value="GH55_beta13glucanase-like"/>
    <property type="match status" value="1"/>
</dbReference>
<dbReference type="PANTHER" id="PTHR33928:SF2">
    <property type="entry name" value="PECTATE LYASE SUPERFAMILY PROTEIN DOMAIN-CONTAINING PROTEIN-RELATED"/>
    <property type="match status" value="1"/>
</dbReference>
<reference evidence="3" key="1">
    <citation type="journal article" date="2020" name="Phytopathology">
        <title>Genome Sequence Resources of Colletotrichum truncatum, C. plurivorum, C. musicola, and C. sojae: Four Species Pathogenic to Soybean (Glycine max).</title>
        <authorList>
            <person name="Rogerio F."/>
            <person name="Boufleur T.R."/>
            <person name="Ciampi-Guillardi M."/>
            <person name="Sukno S.A."/>
            <person name="Thon M.R."/>
            <person name="Massola Junior N.S."/>
            <person name="Baroncelli R."/>
        </authorList>
    </citation>
    <scope>NUCLEOTIDE SEQUENCE</scope>
    <source>
        <strain evidence="3">LFN00145</strain>
    </source>
</reference>
<name>A0A8H6JD73_9PEZI</name>
<dbReference type="InterPro" id="IPR039279">
    <property type="entry name" value="QRT3-like"/>
</dbReference>
<dbReference type="InterPro" id="IPR024535">
    <property type="entry name" value="RHGA/B-epi-like_pectate_lyase"/>
</dbReference>
<evidence type="ECO:0000313" key="3">
    <source>
        <dbReference type="EMBL" id="KAF6810927.1"/>
    </source>
</evidence>
<evidence type="ECO:0000313" key="4">
    <source>
        <dbReference type="Proteomes" id="UP000654918"/>
    </source>
</evidence>
<protein>
    <submittedName>
        <fullName evidence="3">Glucan 1,3-beta-glucosidase</fullName>
    </submittedName>
</protein>
<evidence type="ECO:0000259" key="2">
    <source>
        <dbReference type="Pfam" id="PF12708"/>
    </source>
</evidence>
<keyword evidence="1" id="KW-0732">Signal</keyword>
<feature type="signal peptide" evidence="1">
    <location>
        <begin position="1"/>
        <end position="21"/>
    </location>
</feature>
<feature type="domain" description="Rhamnogalacturonase A/B/Epimerase-like pectate lyase" evidence="2">
    <location>
        <begin position="258"/>
        <end position="326"/>
    </location>
</feature>
<accession>A0A8H6JD73</accession>